<evidence type="ECO:0000313" key="8">
    <source>
        <dbReference type="Proteomes" id="UP000176855"/>
    </source>
</evidence>
<feature type="domain" description="Amino acid transporter transmembrane" evidence="6">
    <location>
        <begin position="13"/>
        <end position="291"/>
    </location>
</feature>
<dbReference type="Pfam" id="PF01490">
    <property type="entry name" value="Aa_trans"/>
    <property type="match status" value="1"/>
</dbReference>
<evidence type="ECO:0000256" key="2">
    <source>
        <dbReference type="ARBA" id="ARBA00022692"/>
    </source>
</evidence>
<dbReference type="AlphaFoldDB" id="A0A1G2HQR5"/>
<accession>A0A1G2HQR5</accession>
<name>A0A1G2HQR5_9BACT</name>
<dbReference type="GO" id="GO:0016020">
    <property type="term" value="C:membrane"/>
    <property type="evidence" value="ECO:0007669"/>
    <property type="project" value="UniProtKB-SubCell"/>
</dbReference>
<dbReference type="InterPro" id="IPR013057">
    <property type="entry name" value="AA_transpt_TM"/>
</dbReference>
<comment type="caution">
    <text evidence="7">The sequence shown here is derived from an EMBL/GenBank/DDBJ whole genome shotgun (WGS) entry which is preliminary data.</text>
</comment>
<evidence type="ECO:0000256" key="5">
    <source>
        <dbReference type="SAM" id="Phobius"/>
    </source>
</evidence>
<feature type="transmembrane region" description="Helical" evidence="5">
    <location>
        <begin position="263"/>
        <end position="288"/>
    </location>
</feature>
<evidence type="ECO:0000256" key="3">
    <source>
        <dbReference type="ARBA" id="ARBA00022989"/>
    </source>
</evidence>
<feature type="transmembrane region" description="Helical" evidence="5">
    <location>
        <begin position="217"/>
        <end position="243"/>
    </location>
</feature>
<feature type="transmembrane region" description="Helical" evidence="5">
    <location>
        <begin position="187"/>
        <end position="205"/>
    </location>
</feature>
<dbReference type="Proteomes" id="UP000176855">
    <property type="component" value="Unassembled WGS sequence"/>
</dbReference>
<feature type="transmembrane region" description="Helical" evidence="5">
    <location>
        <begin position="9"/>
        <end position="31"/>
    </location>
</feature>
<organism evidence="7 8">
    <name type="scientific">Candidatus Staskawiczbacteria bacterium RIFCSPHIGHO2_01_FULL_39_25</name>
    <dbReference type="NCBI Taxonomy" id="1802202"/>
    <lineage>
        <taxon>Bacteria</taxon>
        <taxon>Candidatus Staskawicziibacteriota</taxon>
    </lineage>
</organism>
<gene>
    <name evidence="7" type="ORF">A2730_02705</name>
</gene>
<evidence type="ECO:0000259" key="6">
    <source>
        <dbReference type="Pfam" id="PF01490"/>
    </source>
</evidence>
<feature type="transmembrane region" description="Helical" evidence="5">
    <location>
        <begin position="300"/>
        <end position="318"/>
    </location>
</feature>
<keyword evidence="4 5" id="KW-0472">Membrane</keyword>
<feature type="transmembrane region" description="Helical" evidence="5">
    <location>
        <begin position="149"/>
        <end position="167"/>
    </location>
</feature>
<keyword evidence="2 5" id="KW-0812">Transmembrane</keyword>
<keyword evidence="3 5" id="KW-1133">Transmembrane helix</keyword>
<comment type="subcellular location">
    <subcellularLocation>
        <location evidence="1">Membrane</location>
    </subcellularLocation>
</comment>
<feature type="transmembrane region" description="Helical" evidence="5">
    <location>
        <begin position="125"/>
        <end position="144"/>
    </location>
</feature>
<reference evidence="7 8" key="1">
    <citation type="journal article" date="2016" name="Nat. Commun.">
        <title>Thousands of microbial genomes shed light on interconnected biogeochemical processes in an aquifer system.</title>
        <authorList>
            <person name="Anantharaman K."/>
            <person name="Brown C.T."/>
            <person name="Hug L.A."/>
            <person name="Sharon I."/>
            <person name="Castelle C.J."/>
            <person name="Probst A.J."/>
            <person name="Thomas B.C."/>
            <person name="Singh A."/>
            <person name="Wilkins M.J."/>
            <person name="Karaoz U."/>
            <person name="Brodie E.L."/>
            <person name="Williams K.H."/>
            <person name="Hubbard S.S."/>
            <person name="Banfield J.F."/>
        </authorList>
    </citation>
    <scope>NUCLEOTIDE SEQUENCE [LARGE SCALE GENOMIC DNA]</scope>
</reference>
<sequence>MAENFFKHYIYPIATLSGNIIGVGFLALPYIALQVGIWPMLFYFIALTSLVIFVHVIFGRICLKTPDFKRWPGFVGFYLGRWTKMLVLPLMISGSVGILLVYLIIGGQFLSELLLPIFGGVQINYVLLYFAAASIFVYFGVTLISKIDVLALLVLCAILLIIFFKGSPYIHLDNIFTSSSNFQFSRFFLPYGAILFSLWGTGLIPEVEEMLRGNKKSLSKVIIASILIPALIYFVFIFLILGITGPATTSSALLGLKNVLGDGIVSVALFMGVITTFIAFIAQGLLLKKVFMYDVGVKEFPAWIFACFTPLILFLLGLNSFINLISFVGGFLLGIEGILIMLIYKKIGGKPIVVYPLMLVFILGIVYSLVYFIS</sequence>
<dbReference type="STRING" id="1802202.A2730_02705"/>
<evidence type="ECO:0000256" key="1">
    <source>
        <dbReference type="ARBA" id="ARBA00004370"/>
    </source>
</evidence>
<feature type="transmembrane region" description="Helical" evidence="5">
    <location>
        <begin position="84"/>
        <end position="105"/>
    </location>
</feature>
<feature type="transmembrane region" description="Helical" evidence="5">
    <location>
        <begin position="353"/>
        <end position="373"/>
    </location>
</feature>
<proteinExistence type="predicted"/>
<feature type="transmembrane region" description="Helical" evidence="5">
    <location>
        <begin position="37"/>
        <end position="63"/>
    </location>
</feature>
<evidence type="ECO:0000313" key="7">
    <source>
        <dbReference type="EMBL" id="OGZ64580.1"/>
    </source>
</evidence>
<dbReference type="Gene3D" id="1.20.1740.10">
    <property type="entry name" value="Amino acid/polyamine transporter I"/>
    <property type="match status" value="1"/>
</dbReference>
<protein>
    <recommendedName>
        <fullName evidence="6">Amino acid transporter transmembrane domain-containing protein</fullName>
    </recommendedName>
</protein>
<feature type="transmembrane region" description="Helical" evidence="5">
    <location>
        <begin position="324"/>
        <end position="344"/>
    </location>
</feature>
<evidence type="ECO:0000256" key="4">
    <source>
        <dbReference type="ARBA" id="ARBA00023136"/>
    </source>
</evidence>
<dbReference type="EMBL" id="MHOO01000004">
    <property type="protein sequence ID" value="OGZ64580.1"/>
    <property type="molecule type" value="Genomic_DNA"/>
</dbReference>